<name>A0ABW3CKZ5_9ACTN</name>
<proteinExistence type="predicted"/>
<feature type="transmembrane region" description="Helical" evidence="5">
    <location>
        <begin position="12"/>
        <end position="30"/>
    </location>
</feature>
<gene>
    <name evidence="6" type="ORF">ACFQ07_23300</name>
</gene>
<reference evidence="7" key="1">
    <citation type="journal article" date="2019" name="Int. J. Syst. Evol. Microbiol.">
        <title>The Global Catalogue of Microorganisms (GCM) 10K type strain sequencing project: providing services to taxonomists for standard genome sequencing and annotation.</title>
        <authorList>
            <consortium name="The Broad Institute Genomics Platform"/>
            <consortium name="The Broad Institute Genome Sequencing Center for Infectious Disease"/>
            <person name="Wu L."/>
            <person name="Ma J."/>
        </authorList>
    </citation>
    <scope>NUCLEOTIDE SEQUENCE [LARGE SCALE GENOMIC DNA]</scope>
    <source>
        <strain evidence="7">JCM 31696</strain>
    </source>
</reference>
<evidence type="ECO:0000256" key="4">
    <source>
        <dbReference type="ARBA" id="ARBA00023136"/>
    </source>
</evidence>
<dbReference type="Proteomes" id="UP001597083">
    <property type="component" value="Unassembled WGS sequence"/>
</dbReference>
<organism evidence="6 7">
    <name type="scientific">Actinomadura adrarensis</name>
    <dbReference type="NCBI Taxonomy" id="1819600"/>
    <lineage>
        <taxon>Bacteria</taxon>
        <taxon>Bacillati</taxon>
        <taxon>Actinomycetota</taxon>
        <taxon>Actinomycetes</taxon>
        <taxon>Streptosporangiales</taxon>
        <taxon>Thermomonosporaceae</taxon>
        <taxon>Actinomadura</taxon>
    </lineage>
</organism>
<comment type="caution">
    <text evidence="6">The sequence shown here is derived from an EMBL/GenBank/DDBJ whole genome shotgun (WGS) entry which is preliminary data.</text>
</comment>
<feature type="non-terminal residue" evidence="6">
    <location>
        <position position="62"/>
    </location>
</feature>
<accession>A0ABW3CKZ5</accession>
<evidence type="ECO:0000256" key="5">
    <source>
        <dbReference type="SAM" id="Phobius"/>
    </source>
</evidence>
<dbReference type="SUPFAM" id="SSF161098">
    <property type="entry name" value="MetI-like"/>
    <property type="match status" value="1"/>
</dbReference>
<evidence type="ECO:0000313" key="7">
    <source>
        <dbReference type="Proteomes" id="UP001597083"/>
    </source>
</evidence>
<protein>
    <submittedName>
        <fullName evidence="6">Carbohydrate ABC transporter permease</fullName>
    </submittedName>
</protein>
<sequence>MNRYRASTLLREIVMIAVAAVVAFPLYVLVNLSLRAPGDASSIIAPTTSPTLDNYAGAWRQA</sequence>
<comment type="subcellular location">
    <subcellularLocation>
        <location evidence="1">Membrane</location>
        <topology evidence="1">Multi-pass membrane protein</topology>
    </subcellularLocation>
</comment>
<keyword evidence="3 5" id="KW-1133">Transmembrane helix</keyword>
<dbReference type="InterPro" id="IPR035906">
    <property type="entry name" value="MetI-like_sf"/>
</dbReference>
<keyword evidence="7" id="KW-1185">Reference proteome</keyword>
<keyword evidence="4 5" id="KW-0472">Membrane</keyword>
<dbReference type="EMBL" id="JBHTIR010003426">
    <property type="protein sequence ID" value="MFD0855185.1"/>
    <property type="molecule type" value="Genomic_DNA"/>
</dbReference>
<evidence type="ECO:0000313" key="6">
    <source>
        <dbReference type="EMBL" id="MFD0855185.1"/>
    </source>
</evidence>
<evidence type="ECO:0000256" key="1">
    <source>
        <dbReference type="ARBA" id="ARBA00004141"/>
    </source>
</evidence>
<keyword evidence="2 5" id="KW-0812">Transmembrane</keyword>
<evidence type="ECO:0000256" key="2">
    <source>
        <dbReference type="ARBA" id="ARBA00022692"/>
    </source>
</evidence>
<evidence type="ECO:0000256" key="3">
    <source>
        <dbReference type="ARBA" id="ARBA00022989"/>
    </source>
</evidence>